<feature type="transmembrane region" description="Helical" evidence="1">
    <location>
        <begin position="133"/>
        <end position="153"/>
    </location>
</feature>
<protein>
    <submittedName>
        <fullName evidence="2">Uncharacterized protein</fullName>
    </submittedName>
</protein>
<evidence type="ECO:0000256" key="1">
    <source>
        <dbReference type="SAM" id="Phobius"/>
    </source>
</evidence>
<reference evidence="2" key="2">
    <citation type="journal article" name="Front. Microbiol.">
        <title>Degradative Capacity of Two Strains of Rhodonia placenta: From Phenotype to Genotype.</title>
        <authorList>
            <person name="Kolle M."/>
            <person name="Horta M.A.C."/>
            <person name="Nowrousian M."/>
            <person name="Ohm R.A."/>
            <person name="Benz J.P."/>
            <person name="Pilgard A."/>
        </authorList>
    </citation>
    <scope>NUCLEOTIDE SEQUENCE</scope>
    <source>
        <strain evidence="2">FPRL280</strain>
    </source>
</reference>
<organism evidence="2 3">
    <name type="scientific">Rhodonia placenta</name>
    <dbReference type="NCBI Taxonomy" id="104341"/>
    <lineage>
        <taxon>Eukaryota</taxon>
        <taxon>Fungi</taxon>
        <taxon>Dikarya</taxon>
        <taxon>Basidiomycota</taxon>
        <taxon>Agaricomycotina</taxon>
        <taxon>Agaricomycetes</taxon>
        <taxon>Polyporales</taxon>
        <taxon>Adustoporiaceae</taxon>
        <taxon>Rhodonia</taxon>
    </lineage>
</organism>
<dbReference type="AlphaFoldDB" id="A0A8H7NZ68"/>
<reference evidence="2" key="1">
    <citation type="submission" date="2020-11" db="EMBL/GenBank/DDBJ databases">
        <authorList>
            <person name="Koelle M."/>
            <person name="Horta M.A.C."/>
            <person name="Nowrousian M."/>
            <person name="Ohm R.A."/>
            <person name="Benz P."/>
            <person name="Pilgard A."/>
        </authorList>
    </citation>
    <scope>NUCLEOTIDE SEQUENCE</scope>
    <source>
        <strain evidence="2">FPRL280</strain>
    </source>
</reference>
<evidence type="ECO:0000313" key="3">
    <source>
        <dbReference type="Proteomes" id="UP000639403"/>
    </source>
</evidence>
<keyword evidence="1" id="KW-0472">Membrane</keyword>
<feature type="transmembrane region" description="Helical" evidence="1">
    <location>
        <begin position="91"/>
        <end position="113"/>
    </location>
</feature>
<gene>
    <name evidence="2" type="ORF">IEO21_07091</name>
</gene>
<keyword evidence="1" id="KW-0812">Transmembrane</keyword>
<comment type="caution">
    <text evidence="2">The sequence shown here is derived from an EMBL/GenBank/DDBJ whole genome shotgun (WGS) entry which is preliminary data.</text>
</comment>
<evidence type="ECO:0000313" key="2">
    <source>
        <dbReference type="EMBL" id="KAF9810206.1"/>
    </source>
</evidence>
<accession>A0A8H7NZ68</accession>
<keyword evidence="1" id="KW-1133">Transmembrane helix</keyword>
<dbReference type="EMBL" id="JADOXO010000184">
    <property type="protein sequence ID" value="KAF9810206.1"/>
    <property type="molecule type" value="Genomic_DNA"/>
</dbReference>
<dbReference type="Proteomes" id="UP000639403">
    <property type="component" value="Unassembled WGS sequence"/>
</dbReference>
<name>A0A8H7NZ68_9APHY</name>
<proteinExistence type="predicted"/>
<sequence>MYCTVLSMLQCNYTGTALAHAFWVYIYTCPRGKHTPTEWPMPIQCCVRRRMCASRKHALKNSACQKAASDSFHPQSGIMRPGRTCMAPTPFLALFLAPLPVSSLHLLFVHSPYGFPCSLSYTFPTAFPMISPMAFPTPFLWPFLWPSLGFSLAESPT</sequence>